<dbReference type="GO" id="GO:0005249">
    <property type="term" value="F:voltage-gated potassium channel activity"/>
    <property type="evidence" value="ECO:0007669"/>
    <property type="project" value="InterPro"/>
</dbReference>
<feature type="region of interest" description="Disordered" evidence="13">
    <location>
        <begin position="102"/>
        <end position="131"/>
    </location>
</feature>
<dbReference type="FunFam" id="1.10.287.70:FF:000005">
    <property type="entry name" value="potassium voltage-gated channel subfamily G member 1"/>
    <property type="match status" value="1"/>
</dbReference>
<comment type="caution">
    <text evidence="16">The sequence shown here is derived from an EMBL/GenBank/DDBJ whole genome shotgun (WGS) entry which is preliminary data.</text>
</comment>
<dbReference type="AlphaFoldDB" id="A0AAN7PS38"/>
<dbReference type="PANTHER" id="PTHR11537:SF90">
    <property type="entry name" value="POTASSIUM VOLTAGE-GATED CHANNEL SUBFAMILY G MEMBER 2"/>
    <property type="match status" value="1"/>
</dbReference>
<evidence type="ECO:0000313" key="16">
    <source>
        <dbReference type="EMBL" id="KAK4827451.1"/>
    </source>
</evidence>
<keyword evidence="10" id="KW-0406">Ion transport</keyword>
<evidence type="ECO:0000256" key="10">
    <source>
        <dbReference type="ARBA" id="ARBA00023065"/>
    </source>
</evidence>
<evidence type="ECO:0000256" key="9">
    <source>
        <dbReference type="ARBA" id="ARBA00022989"/>
    </source>
</evidence>
<dbReference type="SUPFAM" id="SSF81324">
    <property type="entry name" value="Voltage-gated potassium channels"/>
    <property type="match status" value="1"/>
</dbReference>
<accession>A0AAN7PS38</accession>
<proteinExistence type="predicted"/>
<dbReference type="InterPro" id="IPR027359">
    <property type="entry name" value="Volt_channel_dom_sf"/>
</dbReference>
<name>A0AAN7PS38_MYCAM</name>
<keyword evidence="4" id="KW-0633">Potassium transport</keyword>
<dbReference type="Proteomes" id="UP001333110">
    <property type="component" value="Unassembled WGS sequence"/>
</dbReference>
<evidence type="ECO:0000256" key="1">
    <source>
        <dbReference type="ARBA" id="ARBA00004651"/>
    </source>
</evidence>
<keyword evidence="3" id="KW-1003">Cell membrane</keyword>
<gene>
    <name evidence="16" type="ORF">QYF61_018172</name>
</gene>
<dbReference type="GO" id="GO:0001508">
    <property type="term" value="P:action potential"/>
    <property type="evidence" value="ECO:0007669"/>
    <property type="project" value="TreeGrafter"/>
</dbReference>
<keyword evidence="17" id="KW-1185">Reference proteome</keyword>
<dbReference type="InterPro" id="IPR005821">
    <property type="entry name" value="Ion_trans_dom"/>
</dbReference>
<evidence type="ECO:0000256" key="7">
    <source>
        <dbReference type="ARBA" id="ARBA00022882"/>
    </source>
</evidence>
<organism evidence="16 17">
    <name type="scientific">Mycteria americana</name>
    <name type="common">Wood stork</name>
    <dbReference type="NCBI Taxonomy" id="33587"/>
    <lineage>
        <taxon>Eukaryota</taxon>
        <taxon>Metazoa</taxon>
        <taxon>Chordata</taxon>
        <taxon>Craniata</taxon>
        <taxon>Vertebrata</taxon>
        <taxon>Euteleostomi</taxon>
        <taxon>Archelosauria</taxon>
        <taxon>Archosauria</taxon>
        <taxon>Dinosauria</taxon>
        <taxon>Saurischia</taxon>
        <taxon>Theropoda</taxon>
        <taxon>Coelurosauria</taxon>
        <taxon>Aves</taxon>
        <taxon>Neognathae</taxon>
        <taxon>Neoaves</taxon>
        <taxon>Aequornithes</taxon>
        <taxon>Ciconiiformes</taxon>
        <taxon>Ciconiidae</taxon>
        <taxon>Mycteria</taxon>
    </lineage>
</organism>
<evidence type="ECO:0000256" key="2">
    <source>
        <dbReference type="ARBA" id="ARBA00022448"/>
    </source>
</evidence>
<keyword evidence="7" id="KW-0851">Voltage-gated channel</keyword>
<comment type="subcellular location">
    <subcellularLocation>
        <location evidence="1">Cell membrane</location>
        <topology evidence="1">Multi-pass membrane protein</topology>
    </subcellularLocation>
</comment>
<keyword evidence="2" id="KW-0813">Transport</keyword>
<dbReference type="InterPro" id="IPR028325">
    <property type="entry name" value="VG_K_chnl"/>
</dbReference>
<feature type="transmembrane region" description="Helical" evidence="14">
    <location>
        <begin position="250"/>
        <end position="267"/>
    </location>
</feature>
<evidence type="ECO:0000256" key="12">
    <source>
        <dbReference type="ARBA" id="ARBA00023303"/>
    </source>
</evidence>
<protein>
    <recommendedName>
        <fullName evidence="15">Ion transport domain-containing protein</fullName>
    </recommendedName>
</protein>
<evidence type="ECO:0000259" key="15">
    <source>
        <dbReference type="Pfam" id="PF00520"/>
    </source>
</evidence>
<dbReference type="GO" id="GO:0008076">
    <property type="term" value="C:voltage-gated potassium channel complex"/>
    <property type="evidence" value="ECO:0007669"/>
    <property type="project" value="InterPro"/>
</dbReference>
<dbReference type="InterPro" id="IPR003968">
    <property type="entry name" value="K_chnl_volt-dep_Kv"/>
</dbReference>
<evidence type="ECO:0000256" key="4">
    <source>
        <dbReference type="ARBA" id="ARBA00022538"/>
    </source>
</evidence>
<dbReference type="PANTHER" id="PTHR11537">
    <property type="entry name" value="VOLTAGE-GATED POTASSIUM CHANNEL"/>
    <property type="match status" value="1"/>
</dbReference>
<evidence type="ECO:0000256" key="14">
    <source>
        <dbReference type="SAM" id="Phobius"/>
    </source>
</evidence>
<feature type="transmembrane region" description="Helical" evidence="14">
    <location>
        <begin position="386"/>
        <end position="410"/>
    </location>
</feature>
<evidence type="ECO:0000256" key="13">
    <source>
        <dbReference type="SAM" id="MobiDB-lite"/>
    </source>
</evidence>
<dbReference type="PRINTS" id="PR01491">
    <property type="entry name" value="KVCHANNEL"/>
</dbReference>
<dbReference type="Gene3D" id="1.20.120.350">
    <property type="entry name" value="Voltage-gated potassium channels. Chain C"/>
    <property type="match status" value="1"/>
</dbReference>
<feature type="transmembrane region" description="Helical" evidence="14">
    <location>
        <begin position="324"/>
        <end position="345"/>
    </location>
</feature>
<evidence type="ECO:0000256" key="5">
    <source>
        <dbReference type="ARBA" id="ARBA00022692"/>
    </source>
</evidence>
<evidence type="ECO:0000313" key="17">
    <source>
        <dbReference type="Proteomes" id="UP001333110"/>
    </source>
</evidence>
<feature type="region of interest" description="Disordered" evidence="13">
    <location>
        <begin position="423"/>
        <end position="472"/>
    </location>
</feature>
<feature type="compositionally biased region" description="Polar residues" evidence="13">
    <location>
        <begin position="108"/>
        <end position="127"/>
    </location>
</feature>
<evidence type="ECO:0000256" key="3">
    <source>
        <dbReference type="ARBA" id="ARBA00022475"/>
    </source>
</evidence>
<dbReference type="EMBL" id="JAUNZN010000002">
    <property type="protein sequence ID" value="KAK4827451.1"/>
    <property type="molecule type" value="Genomic_DNA"/>
</dbReference>
<evidence type="ECO:0000256" key="8">
    <source>
        <dbReference type="ARBA" id="ARBA00022958"/>
    </source>
</evidence>
<keyword evidence="12" id="KW-0407">Ion channel</keyword>
<dbReference type="Pfam" id="PF00520">
    <property type="entry name" value="Ion_trans"/>
    <property type="match status" value="1"/>
</dbReference>
<dbReference type="Gene3D" id="1.10.287.70">
    <property type="match status" value="1"/>
</dbReference>
<keyword evidence="5 14" id="KW-0812">Transmembrane</keyword>
<sequence>MMKGLEHLTYEENLRELGLFSLEKRRLWGILISVYKYLKGGCKEDKARLFSVVPSDRTRGNGHKHRRFPLNIRRHFFAQLYWGKKKQDSRLKNISACGSDTIVGTRGQRPSTQCSRHSRRLGQSQVPASEPELGLSRDRQTYFDTDLFDRTRANGLKLRQGRFRLDIRKFFFTERVIKHWNRLPREVVESPSLEVFKRRLDEGECSRKCYNIFVLETVCVAWFSFEFLLRSIQAENKCAFLKTPLNVIDILAILPFYISLIVDMVSTKNSSKPGGGAGNKYLERVGLVLRFLRALRILYVMRLARHSLGLQTLGLTVRRCTREFGLLLLFLCVAMALFSPLVYLAESELGAKQEFTSVPTSYWWAVISMTTVGYGDMVPRSIPGQVVALSSILSGILLMAFPVTSIFHTFSRSYSELKEQQQRAASRQMRQLEESTKLPGGDSAQGLSVTFPPDAAGQEGQPAVDQEAKRSC</sequence>
<reference evidence="16 17" key="1">
    <citation type="journal article" date="2023" name="J. Hered.">
        <title>Chromosome-level genome of the wood stork (Mycteria americana) provides insight into avian chromosome evolution.</title>
        <authorList>
            <person name="Flamio R. Jr."/>
            <person name="Ramstad K.M."/>
        </authorList>
    </citation>
    <scope>NUCLEOTIDE SEQUENCE [LARGE SCALE GENOMIC DNA]</scope>
    <source>
        <strain evidence="16">JAX WOST 10</strain>
    </source>
</reference>
<evidence type="ECO:0000256" key="6">
    <source>
        <dbReference type="ARBA" id="ARBA00022826"/>
    </source>
</evidence>
<keyword evidence="6" id="KW-0631">Potassium channel</keyword>
<feature type="domain" description="Ion transport" evidence="15">
    <location>
        <begin position="210"/>
        <end position="416"/>
    </location>
</feature>
<evidence type="ECO:0000256" key="11">
    <source>
        <dbReference type="ARBA" id="ARBA00023136"/>
    </source>
</evidence>
<dbReference type="PRINTS" id="PR00169">
    <property type="entry name" value="KCHANNEL"/>
</dbReference>
<keyword evidence="11 14" id="KW-0472">Membrane</keyword>
<keyword evidence="9 14" id="KW-1133">Transmembrane helix</keyword>
<keyword evidence="8" id="KW-0630">Potassium</keyword>